<dbReference type="Gene3D" id="1.20.120.1910">
    <property type="entry name" value="Cysteine-tRNA ligase, C-terminal anti-codon recognition domain"/>
    <property type="match status" value="1"/>
</dbReference>
<name>A0A8S2AFS0_ARAAE</name>
<evidence type="ECO:0000256" key="1">
    <source>
        <dbReference type="SAM" id="MobiDB-lite"/>
    </source>
</evidence>
<reference evidence="2" key="1">
    <citation type="submission" date="2021-01" db="EMBL/GenBank/DDBJ databases">
        <authorList>
            <person name="Bezrukov I."/>
        </authorList>
    </citation>
    <scope>NUCLEOTIDE SEQUENCE</scope>
</reference>
<dbReference type="GO" id="GO:0004812">
    <property type="term" value="F:aminoacyl-tRNA ligase activity"/>
    <property type="evidence" value="ECO:0007669"/>
    <property type="project" value="InterPro"/>
</dbReference>
<evidence type="ECO:0000313" key="2">
    <source>
        <dbReference type="EMBL" id="CAE6076509.1"/>
    </source>
</evidence>
<organism evidence="2 3">
    <name type="scientific">Arabidopsis arenosa</name>
    <name type="common">Sand rock-cress</name>
    <name type="synonym">Cardaminopsis arenosa</name>
    <dbReference type="NCBI Taxonomy" id="38785"/>
    <lineage>
        <taxon>Eukaryota</taxon>
        <taxon>Viridiplantae</taxon>
        <taxon>Streptophyta</taxon>
        <taxon>Embryophyta</taxon>
        <taxon>Tracheophyta</taxon>
        <taxon>Spermatophyta</taxon>
        <taxon>Magnoliopsida</taxon>
        <taxon>eudicotyledons</taxon>
        <taxon>Gunneridae</taxon>
        <taxon>Pentapetalae</taxon>
        <taxon>rosids</taxon>
        <taxon>malvids</taxon>
        <taxon>Brassicales</taxon>
        <taxon>Brassicaceae</taxon>
        <taxon>Camelineae</taxon>
        <taxon>Arabidopsis</taxon>
    </lineage>
</organism>
<dbReference type="InterPro" id="IPR009080">
    <property type="entry name" value="tRNAsynth_Ia_anticodon-bd"/>
</dbReference>
<protein>
    <recommendedName>
        <fullName evidence="4">Cysteinyl-tRNA synthetase</fullName>
    </recommendedName>
</protein>
<dbReference type="SUPFAM" id="SSF47323">
    <property type="entry name" value="Anticodon-binding domain of a subclass of class I aminoacyl-tRNA synthetases"/>
    <property type="match status" value="1"/>
</dbReference>
<proteinExistence type="predicted"/>
<dbReference type="AlphaFoldDB" id="A0A8S2AFS0"/>
<feature type="region of interest" description="Disordered" evidence="1">
    <location>
        <begin position="82"/>
        <end position="103"/>
    </location>
</feature>
<sequence length="103" mass="11680">MQEKQRMSMLVSLLEVEKAVREVLDLLAKAKMGEEEILQKIEERRIARKNKDFDRSDEIRNTLALAGISLMDIPGKNSVWRPCIPQSQSDSAKVDATQQSTPP</sequence>
<dbReference type="GO" id="GO:0006418">
    <property type="term" value="P:tRNA aminoacylation for protein translation"/>
    <property type="evidence" value="ECO:0007669"/>
    <property type="project" value="InterPro"/>
</dbReference>
<feature type="compositionally biased region" description="Polar residues" evidence="1">
    <location>
        <begin position="85"/>
        <end position="103"/>
    </location>
</feature>
<keyword evidence="3" id="KW-1185">Reference proteome</keyword>
<accession>A0A8S2AFS0</accession>
<gene>
    <name evidence="2" type="ORF">AARE701A_LOCUS13614</name>
</gene>
<dbReference type="Proteomes" id="UP000682877">
    <property type="component" value="Chromosome 5"/>
</dbReference>
<evidence type="ECO:0000313" key="3">
    <source>
        <dbReference type="Proteomes" id="UP000682877"/>
    </source>
</evidence>
<evidence type="ECO:0008006" key="4">
    <source>
        <dbReference type="Google" id="ProtNLM"/>
    </source>
</evidence>
<dbReference type="GO" id="GO:0005524">
    <property type="term" value="F:ATP binding"/>
    <property type="evidence" value="ECO:0007669"/>
    <property type="project" value="InterPro"/>
</dbReference>
<dbReference type="EMBL" id="LR999455">
    <property type="protein sequence ID" value="CAE6076509.1"/>
    <property type="molecule type" value="Genomic_DNA"/>
</dbReference>